<evidence type="ECO:0000313" key="2">
    <source>
        <dbReference type="Proteomes" id="UP000814140"/>
    </source>
</evidence>
<gene>
    <name evidence="1" type="ORF">BV25DRAFT_1783141</name>
</gene>
<organism evidence="1 2">
    <name type="scientific">Artomyces pyxidatus</name>
    <dbReference type="NCBI Taxonomy" id="48021"/>
    <lineage>
        <taxon>Eukaryota</taxon>
        <taxon>Fungi</taxon>
        <taxon>Dikarya</taxon>
        <taxon>Basidiomycota</taxon>
        <taxon>Agaricomycotina</taxon>
        <taxon>Agaricomycetes</taxon>
        <taxon>Russulales</taxon>
        <taxon>Auriscalpiaceae</taxon>
        <taxon>Artomyces</taxon>
    </lineage>
</organism>
<proteinExistence type="predicted"/>
<dbReference type="Proteomes" id="UP000814140">
    <property type="component" value="Unassembled WGS sequence"/>
</dbReference>
<feature type="non-terminal residue" evidence="1">
    <location>
        <position position="1"/>
    </location>
</feature>
<evidence type="ECO:0000313" key="1">
    <source>
        <dbReference type="EMBL" id="KAI0062161.1"/>
    </source>
</evidence>
<dbReference type="EMBL" id="MU277209">
    <property type="protein sequence ID" value="KAI0062161.1"/>
    <property type="molecule type" value="Genomic_DNA"/>
</dbReference>
<comment type="caution">
    <text evidence="1">The sequence shown here is derived from an EMBL/GenBank/DDBJ whole genome shotgun (WGS) entry which is preliminary data.</text>
</comment>
<feature type="non-terminal residue" evidence="1">
    <location>
        <position position="130"/>
    </location>
</feature>
<reference evidence="1" key="1">
    <citation type="submission" date="2021-03" db="EMBL/GenBank/DDBJ databases">
        <authorList>
            <consortium name="DOE Joint Genome Institute"/>
            <person name="Ahrendt S."/>
            <person name="Looney B.P."/>
            <person name="Miyauchi S."/>
            <person name="Morin E."/>
            <person name="Drula E."/>
            <person name="Courty P.E."/>
            <person name="Chicoki N."/>
            <person name="Fauchery L."/>
            <person name="Kohler A."/>
            <person name="Kuo A."/>
            <person name="Labutti K."/>
            <person name="Pangilinan J."/>
            <person name="Lipzen A."/>
            <person name="Riley R."/>
            <person name="Andreopoulos W."/>
            <person name="He G."/>
            <person name="Johnson J."/>
            <person name="Barry K.W."/>
            <person name="Grigoriev I.V."/>
            <person name="Nagy L."/>
            <person name="Hibbett D."/>
            <person name="Henrissat B."/>
            <person name="Matheny P.B."/>
            <person name="Labbe J."/>
            <person name="Martin F."/>
        </authorList>
    </citation>
    <scope>NUCLEOTIDE SEQUENCE</scope>
    <source>
        <strain evidence="1">HHB10654</strain>
    </source>
</reference>
<reference evidence="1" key="2">
    <citation type="journal article" date="2022" name="New Phytol.">
        <title>Evolutionary transition to the ectomycorrhizal habit in the genomes of a hyperdiverse lineage of mushroom-forming fungi.</title>
        <authorList>
            <person name="Looney B."/>
            <person name="Miyauchi S."/>
            <person name="Morin E."/>
            <person name="Drula E."/>
            <person name="Courty P.E."/>
            <person name="Kohler A."/>
            <person name="Kuo A."/>
            <person name="LaButti K."/>
            <person name="Pangilinan J."/>
            <person name="Lipzen A."/>
            <person name="Riley R."/>
            <person name="Andreopoulos W."/>
            <person name="He G."/>
            <person name="Johnson J."/>
            <person name="Nolan M."/>
            <person name="Tritt A."/>
            <person name="Barry K.W."/>
            <person name="Grigoriev I.V."/>
            <person name="Nagy L.G."/>
            <person name="Hibbett D."/>
            <person name="Henrissat B."/>
            <person name="Matheny P.B."/>
            <person name="Labbe J."/>
            <person name="Martin F.M."/>
        </authorList>
    </citation>
    <scope>NUCLEOTIDE SEQUENCE</scope>
    <source>
        <strain evidence="1">HHB10654</strain>
    </source>
</reference>
<accession>A0ACB8T265</accession>
<keyword evidence="2" id="KW-1185">Reference proteome</keyword>
<sequence>KRTRLIAFMFTQMCRGVAACHDASVYHCNIRPKSFVVSREYAGRVNGQWTKGLRKVRLTEFGFATTNPDVSLELNGPHDDGVSVVLSRLTATCKPRTADVWSLGVILINMLYHRNPWDDDDDADLSFRQY</sequence>
<name>A0ACB8T265_9AGAM</name>
<protein>
    <submittedName>
        <fullName evidence="1">Uncharacterized protein</fullName>
    </submittedName>
</protein>